<dbReference type="NCBIfam" id="TIGR00154">
    <property type="entry name" value="ispE"/>
    <property type="match status" value="1"/>
</dbReference>
<evidence type="ECO:0000256" key="1">
    <source>
        <dbReference type="ARBA" id="ARBA00009684"/>
    </source>
</evidence>
<comment type="similarity">
    <text evidence="1 10">Belongs to the GHMP kinase family. IspE subfamily.</text>
</comment>
<evidence type="ECO:0000256" key="2">
    <source>
        <dbReference type="ARBA" id="ARBA00012052"/>
    </source>
</evidence>
<dbReference type="PANTHER" id="PTHR43527:SF2">
    <property type="entry name" value="4-DIPHOSPHOCYTIDYL-2-C-METHYL-D-ERYTHRITOL KINASE, CHLOROPLASTIC"/>
    <property type="match status" value="1"/>
</dbReference>
<dbReference type="SUPFAM" id="SSF55060">
    <property type="entry name" value="GHMP Kinase, C-terminal domain"/>
    <property type="match status" value="1"/>
</dbReference>
<name>A0A975DDP2_9GAMM</name>
<keyword evidence="7 10" id="KW-0067">ATP-binding</keyword>
<dbReference type="InterPro" id="IPR036554">
    <property type="entry name" value="GHMP_kinase_C_sf"/>
</dbReference>
<dbReference type="GO" id="GO:0019288">
    <property type="term" value="P:isopentenyl diphosphate biosynthetic process, methylerythritol 4-phosphate pathway"/>
    <property type="evidence" value="ECO:0007669"/>
    <property type="project" value="UniProtKB-UniRule"/>
</dbReference>
<evidence type="ECO:0000313" key="14">
    <source>
        <dbReference type="Proteomes" id="UP000682739"/>
    </source>
</evidence>
<evidence type="ECO:0000256" key="10">
    <source>
        <dbReference type="HAMAP-Rule" id="MF_00061"/>
    </source>
</evidence>
<dbReference type="KEGG" id="psym:J1N51_02925"/>
<comment type="pathway">
    <text evidence="10">Isoprenoid biosynthesis; isopentenyl diphosphate biosynthesis via DXP pathway; isopentenyl diphosphate from 1-deoxy-D-xylulose 5-phosphate: step 3/6.</text>
</comment>
<dbReference type="EMBL" id="CP072110">
    <property type="protein sequence ID" value="QTH64451.1"/>
    <property type="molecule type" value="Genomic_DNA"/>
</dbReference>
<organism evidence="13 14">
    <name type="scientific">Psychrosphaera ytuae</name>
    <dbReference type="NCBI Taxonomy" id="2820710"/>
    <lineage>
        <taxon>Bacteria</taxon>
        <taxon>Pseudomonadati</taxon>
        <taxon>Pseudomonadota</taxon>
        <taxon>Gammaproteobacteria</taxon>
        <taxon>Alteromonadales</taxon>
        <taxon>Pseudoalteromonadaceae</taxon>
        <taxon>Psychrosphaera</taxon>
    </lineage>
</organism>
<accession>A0A975DDP2</accession>
<dbReference type="HAMAP" id="MF_00061">
    <property type="entry name" value="IspE"/>
    <property type="match status" value="1"/>
</dbReference>
<dbReference type="EC" id="2.7.1.148" evidence="2 10"/>
<feature type="active site" evidence="10">
    <location>
        <position position="143"/>
    </location>
</feature>
<feature type="domain" description="GHMP kinase N-terminal" evidence="11">
    <location>
        <begin position="68"/>
        <end position="150"/>
    </location>
</feature>
<keyword evidence="4 10" id="KW-0808">Transferase</keyword>
<evidence type="ECO:0000256" key="5">
    <source>
        <dbReference type="ARBA" id="ARBA00022741"/>
    </source>
</evidence>
<evidence type="ECO:0000259" key="12">
    <source>
        <dbReference type="Pfam" id="PF08544"/>
    </source>
</evidence>
<dbReference type="AlphaFoldDB" id="A0A975DDP2"/>
<dbReference type="PIRSF" id="PIRSF010376">
    <property type="entry name" value="IspE"/>
    <property type="match status" value="1"/>
</dbReference>
<dbReference type="GO" id="GO:0050515">
    <property type="term" value="F:4-(cytidine 5'-diphospho)-2-C-methyl-D-erythritol kinase activity"/>
    <property type="evidence" value="ECO:0007669"/>
    <property type="project" value="UniProtKB-UniRule"/>
</dbReference>
<dbReference type="Pfam" id="PF00288">
    <property type="entry name" value="GHMP_kinases_N"/>
    <property type="match status" value="1"/>
</dbReference>
<keyword evidence="14" id="KW-1185">Reference proteome</keyword>
<gene>
    <name evidence="10 13" type="primary">ispE</name>
    <name evidence="13" type="ORF">J1N51_02925</name>
</gene>
<dbReference type="RefSeq" id="WP_208832505.1">
    <property type="nucleotide sequence ID" value="NZ_CP072110.1"/>
</dbReference>
<keyword evidence="8 10" id="KW-0414">Isoprene biosynthesis</keyword>
<protein>
    <recommendedName>
        <fullName evidence="3 10">4-diphosphocytidyl-2-C-methyl-D-erythritol kinase</fullName>
        <shortName evidence="10">CMK</shortName>
        <ecNumber evidence="2 10">2.7.1.148</ecNumber>
    </recommendedName>
    <alternativeName>
        <fullName evidence="9 10">4-(cytidine-5'-diphospho)-2-C-methyl-D-erythritol kinase</fullName>
    </alternativeName>
</protein>
<evidence type="ECO:0000256" key="3">
    <source>
        <dbReference type="ARBA" id="ARBA00017473"/>
    </source>
</evidence>
<dbReference type="InterPro" id="IPR014721">
    <property type="entry name" value="Ribsml_uS5_D2-typ_fold_subgr"/>
</dbReference>
<evidence type="ECO:0000259" key="11">
    <source>
        <dbReference type="Pfam" id="PF00288"/>
    </source>
</evidence>
<dbReference type="InterPro" id="IPR004424">
    <property type="entry name" value="IspE"/>
</dbReference>
<dbReference type="Proteomes" id="UP000682739">
    <property type="component" value="Chromosome"/>
</dbReference>
<keyword evidence="6 10" id="KW-0418">Kinase</keyword>
<evidence type="ECO:0000313" key="13">
    <source>
        <dbReference type="EMBL" id="QTH64451.1"/>
    </source>
</evidence>
<dbReference type="GO" id="GO:0005524">
    <property type="term" value="F:ATP binding"/>
    <property type="evidence" value="ECO:0007669"/>
    <property type="project" value="UniProtKB-UniRule"/>
</dbReference>
<comment type="catalytic activity">
    <reaction evidence="10">
        <text>4-CDP-2-C-methyl-D-erythritol + ATP = 4-CDP-2-C-methyl-D-erythritol 2-phosphate + ADP + H(+)</text>
        <dbReference type="Rhea" id="RHEA:18437"/>
        <dbReference type="ChEBI" id="CHEBI:15378"/>
        <dbReference type="ChEBI" id="CHEBI:30616"/>
        <dbReference type="ChEBI" id="CHEBI:57823"/>
        <dbReference type="ChEBI" id="CHEBI:57919"/>
        <dbReference type="ChEBI" id="CHEBI:456216"/>
        <dbReference type="EC" id="2.7.1.148"/>
    </reaction>
</comment>
<reference evidence="13" key="1">
    <citation type="submission" date="2021-03" db="EMBL/GenBank/DDBJ databases">
        <title>Description of Psychrosphaera ytuae sp. nov. isolated from deep sea sediment of South China Sea.</title>
        <authorList>
            <person name="Zhang J."/>
            <person name="Xu X.-D."/>
        </authorList>
    </citation>
    <scope>NUCLEOTIDE SEQUENCE</scope>
    <source>
        <strain evidence="13">MTZ26</strain>
    </source>
</reference>
<dbReference type="Gene3D" id="3.30.230.10">
    <property type="match status" value="1"/>
</dbReference>
<dbReference type="InterPro" id="IPR006204">
    <property type="entry name" value="GHMP_kinase_N_dom"/>
</dbReference>
<feature type="binding site" evidence="10">
    <location>
        <begin position="101"/>
        <end position="111"/>
    </location>
    <ligand>
        <name>ATP</name>
        <dbReference type="ChEBI" id="CHEBI:30616"/>
    </ligand>
</feature>
<dbReference type="Gene3D" id="3.30.70.890">
    <property type="entry name" value="GHMP kinase, C-terminal domain"/>
    <property type="match status" value="1"/>
</dbReference>
<comment type="function">
    <text evidence="10">Catalyzes the phosphorylation of the position 2 hydroxy group of 4-diphosphocytidyl-2C-methyl-D-erythritol.</text>
</comment>
<sequence>MSLVLPMTLLSPAKLNLFLHINGRLPNGYHELQSLFHFLDYGDTMTFSESDQHLFTCDNPELETEDNLIIKARNALVEINSLRDKPQHLQPIHIHLNKVLPMGGGVGGGSSNAATTLLALNEIWQLQLSKPQLEEIGLKLGADVPIFVRGESSIAEGVGEHLTPYPVNEAWYVVLTPDAHVNTAMLFNSDSLPRDTAKIPLSEIDYQAVDPQFKNDFENIVIKGYPTVAKSLNWLLEYGPARMTGTGACVFAEFCSQDEANEIFRRLPVELAGFVAKGCNISPTHQTLFGQ</sequence>
<dbReference type="Pfam" id="PF08544">
    <property type="entry name" value="GHMP_kinases_C"/>
    <property type="match status" value="1"/>
</dbReference>
<dbReference type="SUPFAM" id="SSF54211">
    <property type="entry name" value="Ribosomal protein S5 domain 2-like"/>
    <property type="match status" value="1"/>
</dbReference>
<dbReference type="InterPro" id="IPR013750">
    <property type="entry name" value="GHMP_kinase_C_dom"/>
</dbReference>
<evidence type="ECO:0000256" key="4">
    <source>
        <dbReference type="ARBA" id="ARBA00022679"/>
    </source>
</evidence>
<feature type="domain" description="GHMP kinase C-terminal" evidence="12">
    <location>
        <begin position="217"/>
        <end position="267"/>
    </location>
</feature>
<dbReference type="InterPro" id="IPR020568">
    <property type="entry name" value="Ribosomal_Su5_D2-typ_SF"/>
</dbReference>
<feature type="active site" evidence="10">
    <location>
        <position position="14"/>
    </location>
</feature>
<keyword evidence="5 10" id="KW-0547">Nucleotide-binding</keyword>
<evidence type="ECO:0000256" key="8">
    <source>
        <dbReference type="ARBA" id="ARBA00023229"/>
    </source>
</evidence>
<evidence type="ECO:0000256" key="6">
    <source>
        <dbReference type="ARBA" id="ARBA00022777"/>
    </source>
</evidence>
<evidence type="ECO:0000256" key="9">
    <source>
        <dbReference type="ARBA" id="ARBA00032554"/>
    </source>
</evidence>
<proteinExistence type="inferred from homology"/>
<dbReference type="GO" id="GO:0016114">
    <property type="term" value="P:terpenoid biosynthetic process"/>
    <property type="evidence" value="ECO:0007669"/>
    <property type="project" value="UniProtKB-UniRule"/>
</dbReference>
<dbReference type="PANTHER" id="PTHR43527">
    <property type="entry name" value="4-DIPHOSPHOCYTIDYL-2-C-METHYL-D-ERYTHRITOL KINASE, CHLOROPLASTIC"/>
    <property type="match status" value="1"/>
</dbReference>
<evidence type="ECO:0000256" key="7">
    <source>
        <dbReference type="ARBA" id="ARBA00022840"/>
    </source>
</evidence>